<dbReference type="Gene3D" id="3.40.50.300">
    <property type="entry name" value="P-loop containing nucleotide triphosphate hydrolases"/>
    <property type="match status" value="1"/>
</dbReference>
<dbReference type="InterPro" id="IPR019734">
    <property type="entry name" value="TPR_rpt"/>
</dbReference>
<dbReference type="SMART" id="SM00530">
    <property type="entry name" value="HTH_XRE"/>
    <property type="match status" value="1"/>
</dbReference>
<dbReference type="Pfam" id="PF00931">
    <property type="entry name" value="NB-ARC"/>
    <property type="match status" value="1"/>
</dbReference>
<proteinExistence type="predicted"/>
<name>A0ABQ4I474_9ACTN</name>
<dbReference type="PANTHER" id="PTHR47691">
    <property type="entry name" value="REGULATOR-RELATED"/>
    <property type="match status" value="1"/>
</dbReference>
<comment type="caution">
    <text evidence="3">The sequence shown here is derived from an EMBL/GenBank/DDBJ whole genome shotgun (WGS) entry which is preliminary data.</text>
</comment>
<dbReference type="PANTHER" id="PTHR47691:SF3">
    <property type="entry name" value="HTH-TYPE TRANSCRIPTIONAL REGULATOR RV0890C-RELATED"/>
    <property type="match status" value="1"/>
</dbReference>
<dbReference type="InterPro" id="IPR027417">
    <property type="entry name" value="P-loop_NTPase"/>
</dbReference>
<dbReference type="PROSITE" id="PS50005">
    <property type="entry name" value="TPR"/>
    <property type="match status" value="1"/>
</dbReference>
<feature type="repeat" description="TPR" evidence="1">
    <location>
        <begin position="657"/>
        <end position="690"/>
    </location>
</feature>
<evidence type="ECO:0000313" key="4">
    <source>
        <dbReference type="Proteomes" id="UP000647017"/>
    </source>
</evidence>
<dbReference type="EMBL" id="BOOZ01000059">
    <property type="protein sequence ID" value="GIJ12699.1"/>
    <property type="molecule type" value="Genomic_DNA"/>
</dbReference>
<keyword evidence="4" id="KW-1185">Reference proteome</keyword>
<dbReference type="SUPFAM" id="SSF52540">
    <property type="entry name" value="P-loop containing nucleoside triphosphate hydrolases"/>
    <property type="match status" value="1"/>
</dbReference>
<reference evidence="3 4" key="1">
    <citation type="submission" date="2021-01" db="EMBL/GenBank/DDBJ databases">
        <title>Whole genome shotgun sequence of Verrucosispora andamanensis NBRC 109075.</title>
        <authorList>
            <person name="Komaki H."/>
            <person name="Tamura T."/>
        </authorList>
    </citation>
    <scope>NUCLEOTIDE SEQUENCE [LARGE SCALE GENOMIC DNA]</scope>
    <source>
        <strain evidence="3 4">NBRC 109075</strain>
    </source>
</reference>
<organism evidence="3 4">
    <name type="scientific">Micromonospora andamanensis</name>
    <dbReference type="NCBI Taxonomy" id="1287068"/>
    <lineage>
        <taxon>Bacteria</taxon>
        <taxon>Bacillati</taxon>
        <taxon>Actinomycetota</taxon>
        <taxon>Actinomycetes</taxon>
        <taxon>Micromonosporales</taxon>
        <taxon>Micromonosporaceae</taxon>
        <taxon>Micromonospora</taxon>
    </lineage>
</organism>
<dbReference type="CDD" id="cd00093">
    <property type="entry name" value="HTH_XRE"/>
    <property type="match status" value="1"/>
</dbReference>
<accession>A0ABQ4I474</accession>
<dbReference type="PRINTS" id="PR00364">
    <property type="entry name" value="DISEASERSIST"/>
</dbReference>
<dbReference type="Gene3D" id="1.25.40.10">
    <property type="entry name" value="Tetratricopeptide repeat domain"/>
    <property type="match status" value="1"/>
</dbReference>
<evidence type="ECO:0000256" key="1">
    <source>
        <dbReference type="PROSITE-ProRule" id="PRU00339"/>
    </source>
</evidence>
<dbReference type="Proteomes" id="UP000647017">
    <property type="component" value="Unassembled WGS sequence"/>
</dbReference>
<evidence type="ECO:0000259" key="2">
    <source>
        <dbReference type="PROSITE" id="PS50943"/>
    </source>
</evidence>
<keyword evidence="1" id="KW-0802">TPR repeat</keyword>
<gene>
    <name evidence="3" type="ORF">Van01_59130</name>
</gene>
<dbReference type="SMART" id="SM00028">
    <property type="entry name" value="TPR"/>
    <property type="match status" value="5"/>
</dbReference>
<dbReference type="InterPro" id="IPR010982">
    <property type="entry name" value="Lambda_DNA-bd_dom_sf"/>
</dbReference>
<dbReference type="InterPro" id="IPR001387">
    <property type="entry name" value="Cro/C1-type_HTH"/>
</dbReference>
<dbReference type="SUPFAM" id="SSF47413">
    <property type="entry name" value="lambda repressor-like DNA-binding domains"/>
    <property type="match status" value="1"/>
</dbReference>
<evidence type="ECO:0000313" key="3">
    <source>
        <dbReference type="EMBL" id="GIJ12699.1"/>
    </source>
</evidence>
<dbReference type="InterPro" id="IPR002182">
    <property type="entry name" value="NB-ARC"/>
</dbReference>
<sequence length="748" mass="80985">MGMARFSQMVTAHRRRLGLTQEDVASATGLAVRSIRDVESGRVARPRASTVRLLAEAFELSATDRADFIHAADPDLAGPAGERPQQLPLAVPGFVGRCGELETLDSGHHAEPGEQPAVAIFTISGMAGVGKTALALHWAHRAANRFAEGQLYVNLRGYDEADVVDPSDALRGFLEALGVPATGIPASLEDRVGLHRSLLADRRMLLVLDNARDTAQVRPLLPGTGGCVVVVTSRDELSGLIAAEGAHPIRLNVLTSTESMSLLASRLGARRLAAEPAAAADIIDSTGRLPLALSIVAARVALHPGFPLDAFAASLRPDEAMLDALADGDVRAVFSWSYLALSRPAARLFRLLGLHPGPDLTAEAAAALAGETPASVAPPLRELTRLHLLTEHLPGRYAFHDLLRAYAAELTRTVGEADESREARHRLYDYYLHSSYPPAVLIQPQWPAIEPIIPLPSNVRSPAENHDAALGWFASEHQVLLRAVRQAAETGFETYAWQLAWALTTFFAPRGLWRDQRAAQQIALAAAERVDDLTGQAVANRLLSRAETRLGDLDAAEKRLLRALDLHRQLDDPTGQALTLHNHAEVCYMRGRPEEGLHRGQEALRLYRSVGNRAGEARALNAVGWLYAATGDYPRAIESCTEALAQQRASGDHNGQAATLDSLGFAHARLGEHDRAADCYEEAIALFRESADRYHEAETLQRLGEAREAMGDIIRSVEAWRRAAQILDDLGDPAAEHAHRVLSRLSPP</sequence>
<feature type="domain" description="HTH cro/C1-type" evidence="2">
    <location>
        <begin position="14"/>
        <end position="65"/>
    </location>
</feature>
<protein>
    <submittedName>
        <fullName evidence="3">SARP family transcriptional regulator</fullName>
    </submittedName>
</protein>
<dbReference type="SUPFAM" id="SSF48452">
    <property type="entry name" value="TPR-like"/>
    <property type="match status" value="1"/>
</dbReference>
<dbReference type="Pfam" id="PF13424">
    <property type="entry name" value="TPR_12"/>
    <property type="match status" value="2"/>
</dbReference>
<dbReference type="Pfam" id="PF13560">
    <property type="entry name" value="HTH_31"/>
    <property type="match status" value="1"/>
</dbReference>
<dbReference type="PROSITE" id="PS50943">
    <property type="entry name" value="HTH_CROC1"/>
    <property type="match status" value="1"/>
</dbReference>
<dbReference type="Gene3D" id="1.10.260.40">
    <property type="entry name" value="lambda repressor-like DNA-binding domains"/>
    <property type="match status" value="1"/>
</dbReference>
<dbReference type="InterPro" id="IPR011990">
    <property type="entry name" value="TPR-like_helical_dom_sf"/>
</dbReference>